<dbReference type="PROSITE" id="PS51840">
    <property type="entry name" value="C2_NT"/>
    <property type="match status" value="1"/>
</dbReference>
<evidence type="ECO:0000313" key="4">
    <source>
        <dbReference type="Proteomes" id="UP000054107"/>
    </source>
</evidence>
<evidence type="ECO:0000259" key="2">
    <source>
        <dbReference type="PROSITE" id="PS51840"/>
    </source>
</evidence>
<dbReference type="STRING" id="35722.A0A0B7NM31"/>
<evidence type="ECO:0000256" key="1">
    <source>
        <dbReference type="SAM" id="MobiDB-lite"/>
    </source>
</evidence>
<dbReference type="PANTHER" id="PTHR21456:SF1">
    <property type="entry name" value="C2 NT-TYPE DOMAIN-CONTAINING PROTEIN"/>
    <property type="match status" value="1"/>
</dbReference>
<feature type="region of interest" description="Disordered" evidence="1">
    <location>
        <begin position="165"/>
        <end position="211"/>
    </location>
</feature>
<protein>
    <recommendedName>
        <fullName evidence="2">C2 NT-type domain-containing protein</fullName>
    </recommendedName>
</protein>
<dbReference type="PANTHER" id="PTHR21456">
    <property type="entry name" value="FAMILY WITH SEQUENCE SIMILARITY 102"/>
    <property type="match status" value="1"/>
</dbReference>
<organism evidence="3 4">
    <name type="scientific">Parasitella parasitica</name>
    <dbReference type="NCBI Taxonomy" id="35722"/>
    <lineage>
        <taxon>Eukaryota</taxon>
        <taxon>Fungi</taxon>
        <taxon>Fungi incertae sedis</taxon>
        <taxon>Mucoromycota</taxon>
        <taxon>Mucoromycotina</taxon>
        <taxon>Mucoromycetes</taxon>
        <taxon>Mucorales</taxon>
        <taxon>Mucorineae</taxon>
        <taxon>Mucoraceae</taxon>
        <taxon>Parasitella</taxon>
    </lineage>
</organism>
<dbReference type="EMBL" id="LN732826">
    <property type="protein sequence ID" value="CEP15958.1"/>
    <property type="molecule type" value="Genomic_DNA"/>
</dbReference>
<dbReference type="Pfam" id="PF10358">
    <property type="entry name" value="NT-C2"/>
    <property type="match status" value="1"/>
</dbReference>
<gene>
    <name evidence="3" type="primary">PARPA_10212.1 scaffold 40051</name>
</gene>
<dbReference type="InterPro" id="IPR019448">
    <property type="entry name" value="NT-C2"/>
</dbReference>
<feature type="domain" description="C2 NT-type" evidence="2">
    <location>
        <begin position="1"/>
        <end position="73"/>
    </location>
</feature>
<evidence type="ECO:0000313" key="3">
    <source>
        <dbReference type="EMBL" id="CEP15958.1"/>
    </source>
</evidence>
<feature type="compositionally biased region" description="Low complexity" evidence="1">
    <location>
        <begin position="121"/>
        <end position="136"/>
    </location>
</feature>
<feature type="region of interest" description="Disordered" evidence="1">
    <location>
        <begin position="121"/>
        <end position="141"/>
    </location>
</feature>
<reference evidence="3 4" key="1">
    <citation type="submission" date="2014-09" db="EMBL/GenBank/DDBJ databases">
        <authorList>
            <person name="Ellenberger Sabrina"/>
        </authorList>
    </citation>
    <scope>NUCLEOTIDE SEQUENCE [LARGE SCALE GENOMIC DNA]</scope>
    <source>
        <strain evidence="3 4">CBS 412.66</strain>
    </source>
</reference>
<name>A0A0B7NM31_9FUNG</name>
<dbReference type="InterPro" id="IPR039931">
    <property type="entry name" value="EEIG1/2-like"/>
</dbReference>
<dbReference type="Proteomes" id="UP000054107">
    <property type="component" value="Unassembled WGS sequence"/>
</dbReference>
<accession>A0A0B7NM31</accession>
<keyword evidence="4" id="KW-1185">Reference proteome</keyword>
<dbReference type="OrthoDB" id="3365224at2759"/>
<proteinExistence type="predicted"/>
<sequence length="211" mass="23439">MAQLIISKQKILGSCEFRLEVYQELGGSRDTIPIGSLTINLSEYASSGLTTRRYLLDKCKFNSTIKLSIKVDQKTHSSTEFEIPPLKKQQIFTDIPSMITERQERSAVFDERSLHSAHLSTSSYNMNGNSNSNSNNGEAAFRPTTPILRKSQSAISLPQYCRQVTPFSNTDDPSPTDLVEQLFKPKPPANSKLSVPVGDDHVRSSSNSSPR</sequence>
<dbReference type="AlphaFoldDB" id="A0A0B7NM31"/>